<dbReference type="SMART" id="SM01080">
    <property type="entry name" value="CHASE2"/>
    <property type="match status" value="1"/>
</dbReference>
<comment type="caution">
    <text evidence="3">The sequence shown here is derived from an EMBL/GenBank/DDBJ whole genome shotgun (WGS) entry which is preliminary data.</text>
</comment>
<dbReference type="SMART" id="SM00044">
    <property type="entry name" value="CYCc"/>
    <property type="match status" value="1"/>
</dbReference>
<dbReference type="GO" id="GO:0009190">
    <property type="term" value="P:cyclic nucleotide biosynthetic process"/>
    <property type="evidence" value="ECO:0007669"/>
    <property type="project" value="InterPro"/>
</dbReference>
<dbReference type="Pfam" id="PF00211">
    <property type="entry name" value="Guanylate_cyc"/>
    <property type="match status" value="1"/>
</dbReference>
<dbReference type="Pfam" id="PF05226">
    <property type="entry name" value="CHASE2"/>
    <property type="match status" value="1"/>
</dbReference>
<keyword evidence="1" id="KW-1133">Transmembrane helix</keyword>
<protein>
    <submittedName>
        <fullName evidence="3">Adenylate cyclase</fullName>
        <ecNumber evidence="3">4.6.1.1</ecNumber>
    </submittedName>
</protein>
<gene>
    <name evidence="3" type="ORF">GGD88_000733</name>
</gene>
<feature type="transmembrane region" description="Helical" evidence="1">
    <location>
        <begin position="343"/>
        <end position="364"/>
    </location>
</feature>
<dbReference type="SUPFAM" id="SSF55073">
    <property type="entry name" value="Nucleotide cyclase"/>
    <property type="match status" value="1"/>
</dbReference>
<feature type="transmembrane region" description="Helical" evidence="1">
    <location>
        <begin position="395"/>
        <end position="415"/>
    </location>
</feature>
<feature type="domain" description="Guanylate cyclase" evidence="2">
    <location>
        <begin position="463"/>
        <end position="595"/>
    </location>
</feature>
<keyword evidence="1" id="KW-0812">Transmembrane</keyword>
<dbReference type="InterPro" id="IPR001054">
    <property type="entry name" value="A/G_cyclase"/>
</dbReference>
<dbReference type="Gene3D" id="3.30.70.1230">
    <property type="entry name" value="Nucleotide cyclase"/>
    <property type="match status" value="1"/>
</dbReference>
<dbReference type="GO" id="GO:0004016">
    <property type="term" value="F:adenylate cyclase activity"/>
    <property type="evidence" value="ECO:0007669"/>
    <property type="project" value="UniProtKB-EC"/>
</dbReference>
<feature type="transmembrane region" description="Helical" evidence="1">
    <location>
        <begin position="371"/>
        <end position="389"/>
    </location>
</feature>
<reference evidence="3 4" key="1">
    <citation type="submission" date="2020-08" db="EMBL/GenBank/DDBJ databases">
        <title>Genome sequencing of Purple Non-Sulfur Bacteria from various extreme environments.</title>
        <authorList>
            <person name="Mayer M."/>
        </authorList>
    </citation>
    <scope>NUCLEOTIDE SEQUENCE [LARGE SCALE GENOMIC DNA]</scope>
    <source>
        <strain evidence="3 4">JA135</strain>
    </source>
</reference>
<dbReference type="InterPro" id="IPR029787">
    <property type="entry name" value="Nucleotide_cyclase"/>
</dbReference>
<sequence>MRRLLAGGLLAVAALAAVLLYLAARDTQVAAEVEAVTLDARFRLRGPISPGGDVVLALVDDRTLEALGTASLPREELGAALHRLDAAGVRAVALNLFLGGQAAGSGGSGGAGGAAADAESLAQTLAALRGPVAVPFGVLFGAPGGAPAPSAAPAGLEAHAYRIVLRPTGDAGGPGAVVEAVQSPEAAILAAADAAGHNMLILDADGTLRHHDPVVVHADTAYPSLAIQATRLALGVAPEALAVRWGEAVRLGPVTVPVDRRTRIAINHYGPGGTLPAVSLIDVIEGRVPAAALRDRVVMIGGSAAGFGARFPSPYAETLTAAEHVGTMIDNILSDRVLRRGTAALTLDAAAVGTAVVVVGAAALSLPYGVAAALAVALVAAWGGVAVWALVAAHLWLNVAFPAAAVAAVFVPCALHRRAREQRRRWLMERQRRNLSRYFSPSVVDALANRDRPFAGDRMIDAAVLFVDMRDSTRICDGLDPTQAMDLLRGFHRVVERHVFDNNGVLDRFMGDGAMASFGPPEPTPAFALDAVRAARGLAAAVAEWSAGREAEGAVPIRIGVGVHCGRVLMGELGGDRQFAFTLSGETVAIASRLESLTKEVGAVVVVSDDLLRAARAVAADAEPALEGYRPLGARTIRGRAAPLDLWAWPDAGDPHKNQ</sequence>
<dbReference type="EMBL" id="JACIGI010000004">
    <property type="protein sequence ID" value="MBB4285019.1"/>
    <property type="molecule type" value="Genomic_DNA"/>
</dbReference>
<evidence type="ECO:0000256" key="1">
    <source>
        <dbReference type="SAM" id="Phobius"/>
    </source>
</evidence>
<dbReference type="EC" id="4.6.1.1" evidence="3"/>
<evidence type="ECO:0000259" key="2">
    <source>
        <dbReference type="PROSITE" id="PS50125"/>
    </source>
</evidence>
<dbReference type="InterPro" id="IPR007890">
    <property type="entry name" value="CHASE2"/>
</dbReference>
<dbReference type="GO" id="GO:0035556">
    <property type="term" value="P:intracellular signal transduction"/>
    <property type="evidence" value="ECO:0007669"/>
    <property type="project" value="InterPro"/>
</dbReference>
<dbReference type="Proteomes" id="UP000555728">
    <property type="component" value="Unassembled WGS sequence"/>
</dbReference>
<proteinExistence type="predicted"/>
<dbReference type="PANTHER" id="PTHR43081:SF1">
    <property type="entry name" value="ADENYLATE CYCLASE, TERMINAL-DIFFERENTIATION SPECIFIC"/>
    <property type="match status" value="1"/>
</dbReference>
<dbReference type="RefSeq" id="WP_184431811.1">
    <property type="nucleotide sequence ID" value="NZ_JACIGI010000004.1"/>
</dbReference>
<evidence type="ECO:0000313" key="3">
    <source>
        <dbReference type="EMBL" id="MBB4285019.1"/>
    </source>
</evidence>
<keyword evidence="3" id="KW-0456">Lyase</keyword>
<dbReference type="InterPro" id="IPR050697">
    <property type="entry name" value="Adenylyl/Guanylyl_Cyclase_3/4"/>
</dbReference>
<dbReference type="PANTHER" id="PTHR43081">
    <property type="entry name" value="ADENYLATE CYCLASE, TERMINAL-DIFFERENTIATION SPECIFIC-RELATED"/>
    <property type="match status" value="1"/>
</dbReference>
<name>A0A7W6RXG2_9PROT</name>
<organism evidence="3 4">
    <name type="scientific">Roseospira goensis</name>
    <dbReference type="NCBI Taxonomy" id="391922"/>
    <lineage>
        <taxon>Bacteria</taxon>
        <taxon>Pseudomonadati</taxon>
        <taxon>Pseudomonadota</taxon>
        <taxon>Alphaproteobacteria</taxon>
        <taxon>Rhodospirillales</taxon>
        <taxon>Rhodospirillaceae</taxon>
        <taxon>Roseospira</taxon>
    </lineage>
</organism>
<dbReference type="CDD" id="cd07302">
    <property type="entry name" value="CHD"/>
    <property type="match status" value="1"/>
</dbReference>
<evidence type="ECO:0000313" key="4">
    <source>
        <dbReference type="Proteomes" id="UP000555728"/>
    </source>
</evidence>
<keyword evidence="4" id="KW-1185">Reference proteome</keyword>
<accession>A0A7W6RXG2</accession>
<dbReference type="AlphaFoldDB" id="A0A7W6RXG2"/>
<dbReference type="PROSITE" id="PS50125">
    <property type="entry name" value="GUANYLATE_CYCLASE_2"/>
    <property type="match status" value="1"/>
</dbReference>
<keyword evidence="1" id="KW-0472">Membrane</keyword>